<evidence type="ECO:0000256" key="4">
    <source>
        <dbReference type="SAM" id="MobiDB-lite"/>
    </source>
</evidence>
<keyword evidence="1" id="KW-0479">Metal-binding</keyword>
<proteinExistence type="predicted"/>
<organism evidence="6">
    <name type="scientific">Culex pipiens</name>
    <name type="common">House mosquito</name>
    <dbReference type="NCBI Taxonomy" id="7175"/>
    <lineage>
        <taxon>Eukaryota</taxon>
        <taxon>Metazoa</taxon>
        <taxon>Ecdysozoa</taxon>
        <taxon>Arthropoda</taxon>
        <taxon>Hexapoda</taxon>
        <taxon>Insecta</taxon>
        <taxon>Pterygota</taxon>
        <taxon>Neoptera</taxon>
        <taxon>Endopterygota</taxon>
        <taxon>Diptera</taxon>
        <taxon>Nematocera</taxon>
        <taxon>Culicoidea</taxon>
        <taxon>Culicidae</taxon>
        <taxon>Culicinae</taxon>
        <taxon>Culicini</taxon>
        <taxon>Culex</taxon>
        <taxon>Culex</taxon>
    </lineage>
</organism>
<evidence type="ECO:0000259" key="5">
    <source>
        <dbReference type="Pfam" id="PF04500"/>
    </source>
</evidence>
<dbReference type="GO" id="GO:0008270">
    <property type="term" value="F:zinc ion binding"/>
    <property type="evidence" value="ECO:0007669"/>
    <property type="project" value="UniProtKB-KW"/>
</dbReference>
<evidence type="ECO:0000256" key="1">
    <source>
        <dbReference type="ARBA" id="ARBA00022723"/>
    </source>
</evidence>
<dbReference type="AlphaFoldDB" id="A0A8D8BEP3"/>
<evidence type="ECO:0000256" key="2">
    <source>
        <dbReference type="ARBA" id="ARBA00022771"/>
    </source>
</evidence>
<keyword evidence="3" id="KW-0862">Zinc</keyword>
<feature type="domain" description="FLYWCH-type" evidence="5">
    <location>
        <begin position="10"/>
        <end position="72"/>
    </location>
</feature>
<dbReference type="Gene3D" id="2.20.25.240">
    <property type="match status" value="1"/>
</dbReference>
<dbReference type="Pfam" id="PF04500">
    <property type="entry name" value="FLYWCH"/>
    <property type="match status" value="1"/>
</dbReference>
<reference evidence="6" key="1">
    <citation type="submission" date="2021-05" db="EMBL/GenBank/DDBJ databases">
        <authorList>
            <person name="Alioto T."/>
            <person name="Alioto T."/>
            <person name="Gomez Garrido J."/>
        </authorList>
    </citation>
    <scope>NUCLEOTIDE SEQUENCE</scope>
</reference>
<feature type="region of interest" description="Disordered" evidence="4">
    <location>
        <begin position="66"/>
        <end position="95"/>
    </location>
</feature>
<accession>A0A8D8BEP3</accession>
<dbReference type="EMBL" id="HBUE01074063">
    <property type="protein sequence ID" value="CAG6474077.1"/>
    <property type="molecule type" value="Transcribed_RNA"/>
</dbReference>
<sequence>MWHNTEFETVQNSRGQFVVVFQNYRYGKDKQRFEQGQPVMSWRCTSKNSGCMARIATRGYNLLKAFGRPHNHPPPGPSRKNLKRKIKKERPPTPEYPALASVMIL</sequence>
<name>A0A8D8BEP3_CULPI</name>
<dbReference type="EMBL" id="HBUE01074068">
    <property type="protein sequence ID" value="CAG6474085.1"/>
    <property type="molecule type" value="Transcribed_RNA"/>
</dbReference>
<keyword evidence="2" id="KW-0863">Zinc-finger</keyword>
<evidence type="ECO:0000256" key="3">
    <source>
        <dbReference type="ARBA" id="ARBA00022833"/>
    </source>
</evidence>
<evidence type="ECO:0000313" key="6">
    <source>
        <dbReference type="EMBL" id="CAG6474077.1"/>
    </source>
</evidence>
<dbReference type="InterPro" id="IPR007588">
    <property type="entry name" value="Znf_FLYWCH"/>
</dbReference>
<protein>
    <submittedName>
        <fullName evidence="6">(northern house mosquito) hypothetical protein</fullName>
    </submittedName>
</protein>